<dbReference type="PROSITE" id="PS51192">
    <property type="entry name" value="HELICASE_ATP_BIND_1"/>
    <property type="match status" value="1"/>
</dbReference>
<dbReference type="InterPro" id="IPR011545">
    <property type="entry name" value="DEAD/DEAH_box_helicase_dom"/>
</dbReference>
<reference evidence="6 7" key="1">
    <citation type="submission" date="2019-06" db="EMBL/GenBank/DDBJ databases">
        <title>Sequencing the genomes of 1000 actinobacteria strains.</title>
        <authorList>
            <person name="Klenk H.-P."/>
        </authorList>
    </citation>
    <scope>NUCLEOTIDE SEQUENCE [LARGE SCALE GENOMIC DNA]</scope>
    <source>
        <strain evidence="6 7">DSM 21776</strain>
    </source>
</reference>
<feature type="domain" description="Helicase ATP-binding" evidence="4">
    <location>
        <begin position="110"/>
        <end position="399"/>
    </location>
</feature>
<dbReference type="PANTHER" id="PTHR47957:SF3">
    <property type="entry name" value="ATP-DEPENDENT HELICASE HRQ1"/>
    <property type="match status" value="1"/>
</dbReference>
<dbReference type="Pfam" id="PF00271">
    <property type="entry name" value="Helicase_C"/>
    <property type="match status" value="1"/>
</dbReference>
<keyword evidence="3" id="KW-0067">ATP-binding</keyword>
<name>A0A543PR31_9MICO</name>
<dbReference type="InterPro" id="IPR014001">
    <property type="entry name" value="Helicase_ATP-bd"/>
</dbReference>
<evidence type="ECO:0000256" key="3">
    <source>
        <dbReference type="ARBA" id="ARBA00022840"/>
    </source>
</evidence>
<dbReference type="EMBL" id="VFQF01000002">
    <property type="protein sequence ID" value="TQN46526.1"/>
    <property type="molecule type" value="Genomic_DNA"/>
</dbReference>
<comment type="caution">
    <text evidence="6">The sequence shown here is derived from an EMBL/GenBank/DDBJ whole genome shotgun (WGS) entry which is preliminary data.</text>
</comment>
<dbReference type="PROSITE" id="PS51193">
    <property type="entry name" value="HELICASE_ATP_BIND_2"/>
    <property type="match status" value="1"/>
</dbReference>
<dbReference type="GO" id="GO:0016787">
    <property type="term" value="F:hydrolase activity"/>
    <property type="evidence" value="ECO:0007669"/>
    <property type="project" value="UniProtKB-KW"/>
</dbReference>
<keyword evidence="2" id="KW-0378">Hydrolase</keyword>
<dbReference type="RefSeq" id="WP_221630619.1">
    <property type="nucleotide sequence ID" value="NZ_BAAAQC010000012.1"/>
</dbReference>
<dbReference type="InterPro" id="IPR014013">
    <property type="entry name" value="Helic_SF1/SF2_ATP-bd_DinG/Rad3"/>
</dbReference>
<evidence type="ECO:0000313" key="6">
    <source>
        <dbReference type="EMBL" id="TQN46526.1"/>
    </source>
</evidence>
<dbReference type="SMART" id="SM00490">
    <property type="entry name" value="HELICc"/>
    <property type="match status" value="1"/>
</dbReference>
<dbReference type="GO" id="GO:0036297">
    <property type="term" value="P:interstrand cross-link repair"/>
    <property type="evidence" value="ECO:0007669"/>
    <property type="project" value="TreeGrafter"/>
</dbReference>
<dbReference type="InterPro" id="IPR001650">
    <property type="entry name" value="Helicase_C-like"/>
</dbReference>
<evidence type="ECO:0000313" key="7">
    <source>
        <dbReference type="Proteomes" id="UP000320085"/>
    </source>
</evidence>
<dbReference type="GO" id="GO:0043138">
    <property type="term" value="F:3'-5' DNA helicase activity"/>
    <property type="evidence" value="ECO:0007669"/>
    <property type="project" value="TreeGrafter"/>
</dbReference>
<evidence type="ECO:0000256" key="1">
    <source>
        <dbReference type="ARBA" id="ARBA00022741"/>
    </source>
</evidence>
<dbReference type="GO" id="GO:0006289">
    <property type="term" value="P:nucleotide-excision repair"/>
    <property type="evidence" value="ECO:0007669"/>
    <property type="project" value="TreeGrafter"/>
</dbReference>
<evidence type="ECO:0000259" key="5">
    <source>
        <dbReference type="PROSITE" id="PS51193"/>
    </source>
</evidence>
<dbReference type="PANTHER" id="PTHR47957">
    <property type="entry name" value="ATP-DEPENDENT HELICASE HRQ1"/>
    <property type="match status" value="1"/>
</dbReference>
<sequence length="1822" mass="199756">MDMLEATTPRVLDPSGTFERLRDVYFRYYNTPFGLADVRLQDERMALLNRDGGAWREPLLELRPEYATAARDLASSVATAGAPLELADFAECGLLPPGRPLYTHQEQALATGMQRGRHPVITAGTGSGKTESFLLPVLASLLEESQEWGGTPARTGSAWWRADGADFVSQRAGESGRPQAVRALVLYPMNALVDDQLTRLRKALDSDAAREWLNRNRRGHRFYFGRYTGATPVTGGRSNFRAVRELRRYLLATETRGAQARELAGEQGMEDARFFVPRLDGAEMRSRWDMADAPPDVLITNYSMLNVMLLRERDGHFFDSTRQWLGADRNKRRFTLVVDELHMYRGTSGTEISYLIRSLKSRLGLTDHPEQLRILAASASLDPARDRGYLQDFFGADSSSFDFIPGETLMPASAPVAAALDVAAMADPGSPATEAAARARTAGLTDTIRRAFLNGPATSAKTLAEVASATFPAASTADEARLALERVLRGIAEEPTAGDPRLRAHMFFRNVPGVWACTDPSCPNIPDGTYDGRTVGRLFSEPATRCEPNCGSRVLELHYCQNCGDVFLGGFVTAGLTQAFPPEGVALLADVPDLAKLPDQVQLERRAWNYLVYWPRPVESLTELDSTDWDAGNEGVDYAFRPSVLDPGRGWLRRARGKHTGWAFHVTSPRVKDGFQQDPQTLEPFPTKCPACGDDWEIKYGEGARRLRLPDSGRQRSPIRGMRTGFEKINQVLTTELAADLPDRERKMIVFTDSRQDAAKLSSGLGLRHYQDLLRLLLFERLTRHEDSARDVELAEAHVRRQVRTGESWAAVARLREKDPATWSSLQSLWEGEPNRDPADEPVLVARLCRAPTLKALTADLSAELLSMGVNPGGPHASLNDHPSGHWGALYDWSTTPPRPRADLDDAERGLLERITASLFSELLQGLFSGAGRDFESLGLGWLALATDDKPADAIPDDALGHVRAALRALADQRRFRGNREGRDEPTPRLKELWRRIHEHGGPEPQELRALVAAGSGSAIVQYVIDPEQVCIRPSTGRAWVCASCKRQHLNRVGGYCTKCARQLPAESVPVQHGEDYYAWKAVTGAGRFRMVCAELTGQTDRVDAQARQARFQGVFIDGENPRAAAVDLLSVTTTMEAGVDIGALSVVVLGNMPPTRFNYQQRVGRAGRRDNPVAVALTVCRGRSHDEYYFDNPAAITNDPTPAPYLTPDRDQIFLRCLRAEVLRLAMSDISAEAFRAGLKIDFTSNVHGAFGRTDEWTRLRKPLEAWLSVHSDEVLNAARHLADRTPLAGSADTLGRLTLDELVDKVEQAATSPTGHEDLSQRLAEHGVLPMFGFPTSVRYLHLSRPKRNYPWPPANTIDRDLAMAVGSFAPLSEVVRDGSVYPAVGIASFRPGGDEPVAEADPLGPARQIAICRACSYLGEGEHADGNTCPRCGSGPSHYSGMTLREPLGFRAGKKRDFDGNFAWTARAMAARALPDLHLLDRQDVAGTRSVAFGGPGRRFVINDNGGNLFSFRRAQDSWGGYLSTEAIRRELVYGQARVEGDPVLVALGAVQPTDFLFFGPRSSVLAEEGIRLNQAATSLQPSGVRDVGDGRRGAWYSLAFLLRSVAATYLDVQPLELAAGIYSGVGADGQPTQYAFLADTLENGAGFATHLAAREVLPDLLDRAERYLSDLALSPHSGECSASCYRCLRDYGNMAYHALLDWRLASDLFGVLNGAPLEIDLERERSAVGTWSASMGAEVVEGLPAAGAVYDSRLHGRIGIVAKHPLEGSEEILMSERLADAYAELENNSATDAVVFVDTFTLDRSPGRVLEMIEEAGA</sequence>
<feature type="domain" description="Helicase ATP-binding" evidence="5">
    <location>
        <begin position="88"/>
        <end position="386"/>
    </location>
</feature>
<dbReference type="Pfam" id="PF00270">
    <property type="entry name" value="DEAD"/>
    <property type="match status" value="1"/>
</dbReference>
<dbReference type="SMART" id="SM00487">
    <property type="entry name" value="DEXDc"/>
    <property type="match status" value="1"/>
</dbReference>
<evidence type="ECO:0000259" key="4">
    <source>
        <dbReference type="PROSITE" id="PS51192"/>
    </source>
</evidence>
<evidence type="ECO:0000256" key="2">
    <source>
        <dbReference type="ARBA" id="ARBA00022801"/>
    </source>
</evidence>
<protein>
    <submittedName>
        <fullName evidence="6">Helicase-like protein</fullName>
    </submittedName>
</protein>
<accession>A0A543PR31</accession>
<dbReference type="Proteomes" id="UP000320085">
    <property type="component" value="Unassembled WGS sequence"/>
</dbReference>
<keyword evidence="1" id="KW-0547">Nucleotide-binding</keyword>
<dbReference type="InterPro" id="IPR027417">
    <property type="entry name" value="P-loop_NTPase"/>
</dbReference>
<dbReference type="GO" id="GO:0005524">
    <property type="term" value="F:ATP binding"/>
    <property type="evidence" value="ECO:0007669"/>
    <property type="project" value="UniProtKB-KW"/>
</dbReference>
<dbReference type="GO" id="GO:0003676">
    <property type="term" value="F:nucleic acid binding"/>
    <property type="evidence" value="ECO:0007669"/>
    <property type="project" value="InterPro"/>
</dbReference>
<proteinExistence type="predicted"/>
<gene>
    <name evidence="6" type="ORF">FHX52_3251</name>
</gene>
<dbReference type="SUPFAM" id="SSF52540">
    <property type="entry name" value="P-loop containing nucleoside triphosphate hydrolases"/>
    <property type="match status" value="2"/>
</dbReference>
<keyword evidence="6" id="KW-0347">Helicase</keyword>
<organism evidence="6 7">
    <name type="scientific">Humibacillus xanthopallidus</name>
    <dbReference type="NCBI Taxonomy" id="412689"/>
    <lineage>
        <taxon>Bacteria</taxon>
        <taxon>Bacillati</taxon>
        <taxon>Actinomycetota</taxon>
        <taxon>Actinomycetes</taxon>
        <taxon>Micrococcales</taxon>
        <taxon>Intrasporangiaceae</taxon>
        <taxon>Humibacillus</taxon>
    </lineage>
</organism>
<dbReference type="Gene3D" id="3.40.50.300">
    <property type="entry name" value="P-loop containing nucleotide triphosphate hydrolases"/>
    <property type="match status" value="2"/>
</dbReference>